<dbReference type="AlphaFoldDB" id="A0A6N4SRH4"/>
<evidence type="ECO:0000256" key="1">
    <source>
        <dbReference type="SAM" id="SignalP"/>
    </source>
</evidence>
<protein>
    <recommendedName>
        <fullName evidence="4">Lipoprotein</fullName>
    </recommendedName>
</protein>
<dbReference type="Proteomes" id="UP000001822">
    <property type="component" value="Chromosome"/>
</dbReference>
<sequence length="286" mass="30494">MKQLFYLAFSILIVSMTSACKKSSDPTPASPANSTVTLHATDGNVYWNGNNETKQLAVKGQLTTKNLVITGTGFKLQVDTIAGIVGTYNLTPTDFNKFIEINTTADVYVSYNNSGQIVITSIDRVNQTVSGYFKLTMMSSTGATTFTGDFKNVFYPGKSSMTAVINGANWSAANPYYGVNNGQVNITGSNGFGGAPIFLNLENVTAPGTYEITLSGSYRAEYYTSNFIQYKATSGQVTVTEYNSISKVIKGTFSFTAPQVPDTGLGGTPGPATVTVTNGKFNIQTP</sequence>
<reference evidence="2 3" key="1">
    <citation type="journal article" date="2007" name="Appl. Environ. Microbiol.">
        <title>Genome sequence of the cellulolytic gliding bacterium Cytophaga hutchinsonii.</title>
        <authorList>
            <person name="Xie G."/>
            <person name="Bruce D.C."/>
            <person name="Challacombe J.F."/>
            <person name="Chertkov O."/>
            <person name="Detter J.C."/>
            <person name="Gilna P."/>
            <person name="Han C.S."/>
            <person name="Lucas S."/>
            <person name="Misra M."/>
            <person name="Myers G.L."/>
            <person name="Richardson P."/>
            <person name="Tapia R."/>
            <person name="Thayer N."/>
            <person name="Thompson L.S."/>
            <person name="Brettin T.S."/>
            <person name="Henrissat B."/>
            <person name="Wilson D.B."/>
            <person name="McBride M.J."/>
        </authorList>
    </citation>
    <scope>NUCLEOTIDE SEQUENCE [LARGE SCALE GENOMIC DNA]</scope>
    <source>
        <strain evidence="3">ATCC 33406 / DSM 1761 / CIP 103989 / NBRC 15051 / NCIMB 9469 / D465</strain>
    </source>
</reference>
<dbReference type="KEGG" id="chu:CHU_1697"/>
<organism evidence="2 3">
    <name type="scientific">Cytophaga hutchinsonii (strain ATCC 33406 / DSM 1761 / CIP 103989 / NBRC 15051 / NCIMB 9469 / D465)</name>
    <dbReference type="NCBI Taxonomy" id="269798"/>
    <lineage>
        <taxon>Bacteria</taxon>
        <taxon>Pseudomonadati</taxon>
        <taxon>Bacteroidota</taxon>
        <taxon>Cytophagia</taxon>
        <taxon>Cytophagales</taxon>
        <taxon>Cytophagaceae</taxon>
        <taxon>Cytophaga</taxon>
    </lineage>
</organism>
<evidence type="ECO:0000313" key="3">
    <source>
        <dbReference type="Proteomes" id="UP000001822"/>
    </source>
</evidence>
<evidence type="ECO:0000313" key="2">
    <source>
        <dbReference type="EMBL" id="ABG58965.1"/>
    </source>
</evidence>
<dbReference type="EMBL" id="CP000383">
    <property type="protein sequence ID" value="ABG58965.1"/>
    <property type="molecule type" value="Genomic_DNA"/>
</dbReference>
<keyword evidence="1" id="KW-0732">Signal</keyword>
<feature type="chain" id="PRO_5026780518" description="Lipoprotein" evidence="1">
    <location>
        <begin position="20"/>
        <end position="286"/>
    </location>
</feature>
<dbReference type="PROSITE" id="PS51257">
    <property type="entry name" value="PROKAR_LIPOPROTEIN"/>
    <property type="match status" value="1"/>
</dbReference>
<feature type="signal peptide" evidence="1">
    <location>
        <begin position="1"/>
        <end position="19"/>
    </location>
</feature>
<keyword evidence="3" id="KW-1185">Reference proteome</keyword>
<dbReference type="RefSeq" id="WP_011585082.1">
    <property type="nucleotide sequence ID" value="NC_008255.1"/>
</dbReference>
<evidence type="ECO:0008006" key="4">
    <source>
        <dbReference type="Google" id="ProtNLM"/>
    </source>
</evidence>
<accession>A0A6N4SRH4</accession>
<proteinExistence type="predicted"/>
<name>A0A6N4SRH4_CYTH3</name>
<gene>
    <name evidence="2" type="ordered locus">CHU_1697</name>
</gene>
<dbReference type="OrthoDB" id="1399177at2"/>